<evidence type="ECO:0000313" key="3">
    <source>
        <dbReference type="WBParaSite" id="Minc3s06309g39647"/>
    </source>
</evidence>
<organism evidence="2 3">
    <name type="scientific">Meloidogyne incognita</name>
    <name type="common">Southern root-knot nematode worm</name>
    <name type="synonym">Oxyuris incognita</name>
    <dbReference type="NCBI Taxonomy" id="6306"/>
    <lineage>
        <taxon>Eukaryota</taxon>
        <taxon>Metazoa</taxon>
        <taxon>Ecdysozoa</taxon>
        <taxon>Nematoda</taxon>
        <taxon>Chromadorea</taxon>
        <taxon>Rhabditida</taxon>
        <taxon>Tylenchina</taxon>
        <taxon>Tylenchomorpha</taxon>
        <taxon>Tylenchoidea</taxon>
        <taxon>Meloidogynidae</taxon>
        <taxon>Meloidogyninae</taxon>
        <taxon>Meloidogyne</taxon>
        <taxon>Meloidogyne incognita group</taxon>
    </lineage>
</organism>
<protein>
    <submittedName>
        <fullName evidence="3">Uncharacterized protein</fullName>
    </submittedName>
</protein>
<evidence type="ECO:0000256" key="1">
    <source>
        <dbReference type="SAM" id="Phobius"/>
    </source>
</evidence>
<accession>A0A914NIY6</accession>
<keyword evidence="1" id="KW-1133">Transmembrane helix</keyword>
<dbReference type="WBParaSite" id="Minc3s06309g39647">
    <property type="protein sequence ID" value="Minc3s06309g39647"/>
    <property type="gene ID" value="Minc3s06309g39647"/>
</dbReference>
<proteinExistence type="predicted"/>
<dbReference type="AlphaFoldDB" id="A0A914NIY6"/>
<evidence type="ECO:0000313" key="2">
    <source>
        <dbReference type="Proteomes" id="UP000887563"/>
    </source>
</evidence>
<keyword evidence="1" id="KW-0472">Membrane</keyword>
<keyword evidence="1" id="KW-0812">Transmembrane</keyword>
<dbReference type="Proteomes" id="UP000887563">
    <property type="component" value="Unplaced"/>
</dbReference>
<feature type="transmembrane region" description="Helical" evidence="1">
    <location>
        <begin position="39"/>
        <end position="60"/>
    </location>
</feature>
<keyword evidence="2" id="KW-1185">Reference proteome</keyword>
<reference evidence="3" key="1">
    <citation type="submission" date="2022-11" db="UniProtKB">
        <authorList>
            <consortium name="WormBaseParasite"/>
        </authorList>
    </citation>
    <scope>IDENTIFICATION</scope>
</reference>
<name>A0A914NIY6_MELIC</name>
<sequence>MYNSGLLLLLILCLFPVFLCFIIRRPILPWLHQWGPRHVLGALLIALPVGVALFNIPLCLDKIIYYYPPPNAPIICIHPGQLVLRLLYSYVLLLALYTHCNF</sequence>